<accession>A0A4U2PVT9</accession>
<comment type="caution">
    <text evidence="1">The sequence shown here is derived from an EMBL/GenBank/DDBJ whole genome shotgun (WGS) entry which is preliminary data.</text>
</comment>
<dbReference type="RefSeq" id="WP_137061754.1">
    <property type="nucleotide sequence ID" value="NZ_PNXQ01000012.1"/>
</dbReference>
<proteinExistence type="predicted"/>
<evidence type="ECO:0000313" key="1">
    <source>
        <dbReference type="EMBL" id="TKH43892.1"/>
    </source>
</evidence>
<sequence length="309" mass="35913">MKSLTIARYKNGYIKISDYNRSIHKNGEIFCPFCVPPLELTGVQNKFFRALPDRGGHNCGRTTAEYFNAEWEGRKLIETLSGIDGEIKIVIDLNSLVRQGESFNSNKRIHKPKENASAEEIEKYNRYTAYKKVFRDIVRTVSQMKRLLEKNTIDELGKIGFEYKTGREKLGINEVVILADELNKSLHYKERFVIYIVQSVKVSKGKIYINSYEIEGKSITTSFEYSAEKNQTKIEKDDMIIAFGKIKYYEPTDQYYLNTLSDLNVDIIKNEDLVLKFSDKEIKEKKINTNNKKKVLKMVFLHQLILLSI</sequence>
<organism evidence="1 2">
    <name type="scientific">Paenibacillus terrae</name>
    <dbReference type="NCBI Taxonomy" id="159743"/>
    <lineage>
        <taxon>Bacteria</taxon>
        <taxon>Bacillati</taxon>
        <taxon>Bacillota</taxon>
        <taxon>Bacilli</taxon>
        <taxon>Bacillales</taxon>
        <taxon>Paenibacillaceae</taxon>
        <taxon>Paenibacillus</taxon>
    </lineage>
</organism>
<evidence type="ECO:0000313" key="2">
    <source>
        <dbReference type="Proteomes" id="UP000308114"/>
    </source>
</evidence>
<protein>
    <submittedName>
        <fullName evidence="1">Uncharacterized protein</fullName>
    </submittedName>
</protein>
<dbReference type="EMBL" id="PNXQ01000012">
    <property type="protein sequence ID" value="TKH43892.1"/>
    <property type="molecule type" value="Genomic_DNA"/>
</dbReference>
<name>A0A4U2PVT9_9BACL</name>
<gene>
    <name evidence="1" type="ORF">C1I60_11015</name>
</gene>
<dbReference type="AlphaFoldDB" id="A0A4U2PVT9"/>
<dbReference type="Proteomes" id="UP000308114">
    <property type="component" value="Unassembled WGS sequence"/>
</dbReference>
<reference evidence="1 2" key="1">
    <citation type="submission" date="2018-01" db="EMBL/GenBank/DDBJ databases">
        <title>Bacillales members from the olive rhizosphere are effective biological control agents against Verticillium dahliae.</title>
        <authorList>
            <person name="Gomez-Lama C."/>
            <person name="Legarda G."/>
            <person name="Ruano-Rosa D."/>
            <person name="Pizarro-Tobias P."/>
            <person name="Valverde-Corredor A."/>
            <person name="Niqui J.L."/>
            <person name="Trivino J.C."/>
            <person name="Roca A."/>
            <person name="Mercado-Blanco J."/>
        </authorList>
    </citation>
    <scope>NUCLEOTIDE SEQUENCE [LARGE SCALE GENOMIC DNA]</scope>
    <source>
        <strain evidence="1 2">PIC167</strain>
    </source>
</reference>